<gene>
    <name evidence="1" type="ORF">GCM10011584_05230</name>
</gene>
<sequence>MFYPKGMAGGYGRGAGIPLKDRVRVDQPSELAQEPVSAAGAEHPGRHCWVSVPVDASSPRPGLLLEWRRAGHLWEGRVVYVARLRPGRWATVEEWIPAELLTTE</sequence>
<protein>
    <submittedName>
        <fullName evidence="1">Uncharacterized protein</fullName>
    </submittedName>
</protein>
<organism evidence="1 2">
    <name type="scientific">Nocardioides phosphati</name>
    <dbReference type="NCBI Taxonomy" id="1867775"/>
    <lineage>
        <taxon>Bacteria</taxon>
        <taxon>Bacillati</taxon>
        <taxon>Actinomycetota</taxon>
        <taxon>Actinomycetes</taxon>
        <taxon>Propionibacteriales</taxon>
        <taxon>Nocardioidaceae</taxon>
        <taxon>Nocardioides</taxon>
    </lineage>
</organism>
<reference evidence="2" key="1">
    <citation type="journal article" date="2019" name="Int. J. Syst. Evol. Microbiol.">
        <title>The Global Catalogue of Microorganisms (GCM) 10K type strain sequencing project: providing services to taxonomists for standard genome sequencing and annotation.</title>
        <authorList>
            <consortium name="The Broad Institute Genomics Platform"/>
            <consortium name="The Broad Institute Genome Sequencing Center for Infectious Disease"/>
            <person name="Wu L."/>
            <person name="Ma J."/>
        </authorList>
    </citation>
    <scope>NUCLEOTIDE SEQUENCE [LARGE SCALE GENOMIC DNA]</scope>
    <source>
        <strain evidence="2">CGMCC 4.7371</strain>
    </source>
</reference>
<dbReference type="EMBL" id="BMNI01000001">
    <property type="protein sequence ID" value="GGO85385.1"/>
    <property type="molecule type" value="Genomic_DNA"/>
</dbReference>
<evidence type="ECO:0000313" key="2">
    <source>
        <dbReference type="Proteomes" id="UP000655410"/>
    </source>
</evidence>
<accession>A0ABQ2N5Q2</accession>
<dbReference type="Proteomes" id="UP000655410">
    <property type="component" value="Unassembled WGS sequence"/>
</dbReference>
<keyword evidence="2" id="KW-1185">Reference proteome</keyword>
<evidence type="ECO:0000313" key="1">
    <source>
        <dbReference type="EMBL" id="GGO85385.1"/>
    </source>
</evidence>
<comment type="caution">
    <text evidence="1">The sequence shown here is derived from an EMBL/GenBank/DDBJ whole genome shotgun (WGS) entry which is preliminary data.</text>
</comment>
<proteinExistence type="predicted"/>
<name>A0ABQ2N5Q2_9ACTN</name>